<protein>
    <recommendedName>
        <fullName evidence="6">Oxidoreductase</fullName>
    </recommendedName>
</protein>
<evidence type="ECO:0000256" key="1">
    <source>
        <dbReference type="ARBA" id="ARBA00006484"/>
    </source>
</evidence>
<evidence type="ECO:0000313" key="5">
    <source>
        <dbReference type="Proteomes" id="UP001501295"/>
    </source>
</evidence>
<name>A0ABP8W659_9MICO</name>
<comment type="similarity">
    <text evidence="1 3">Belongs to the short-chain dehydrogenases/reductases (SDR) family.</text>
</comment>
<keyword evidence="5" id="KW-1185">Reference proteome</keyword>
<dbReference type="PANTHER" id="PTHR44196:SF1">
    <property type="entry name" value="DEHYDROGENASE_REDUCTASE SDR FAMILY MEMBER 7B"/>
    <property type="match status" value="1"/>
</dbReference>
<evidence type="ECO:0000313" key="4">
    <source>
        <dbReference type="EMBL" id="GAA4682541.1"/>
    </source>
</evidence>
<proteinExistence type="inferred from homology"/>
<dbReference type="Gene3D" id="3.40.50.720">
    <property type="entry name" value="NAD(P)-binding Rossmann-like Domain"/>
    <property type="match status" value="1"/>
</dbReference>
<dbReference type="InterPro" id="IPR036291">
    <property type="entry name" value="NAD(P)-bd_dom_sf"/>
</dbReference>
<gene>
    <name evidence="4" type="ORF">GCM10025780_30100</name>
</gene>
<evidence type="ECO:0000256" key="3">
    <source>
        <dbReference type="RuleBase" id="RU000363"/>
    </source>
</evidence>
<dbReference type="Proteomes" id="UP001501295">
    <property type="component" value="Unassembled WGS sequence"/>
</dbReference>
<evidence type="ECO:0000256" key="2">
    <source>
        <dbReference type="ARBA" id="ARBA00023002"/>
    </source>
</evidence>
<dbReference type="InterPro" id="IPR020904">
    <property type="entry name" value="Sc_DH/Rdtase_CS"/>
</dbReference>
<dbReference type="InterPro" id="IPR002347">
    <property type="entry name" value="SDR_fam"/>
</dbReference>
<dbReference type="PROSITE" id="PS00061">
    <property type="entry name" value="ADH_SHORT"/>
    <property type="match status" value="1"/>
</dbReference>
<organism evidence="4 5">
    <name type="scientific">Frondihabitans cladoniiphilus</name>
    <dbReference type="NCBI Taxonomy" id="715785"/>
    <lineage>
        <taxon>Bacteria</taxon>
        <taxon>Bacillati</taxon>
        <taxon>Actinomycetota</taxon>
        <taxon>Actinomycetes</taxon>
        <taxon>Micrococcales</taxon>
        <taxon>Microbacteriaceae</taxon>
        <taxon>Frondihabitans</taxon>
    </lineage>
</organism>
<accession>A0ABP8W659</accession>
<dbReference type="EMBL" id="BAABLM010000007">
    <property type="protein sequence ID" value="GAA4682541.1"/>
    <property type="molecule type" value="Genomic_DNA"/>
</dbReference>
<evidence type="ECO:0008006" key="6">
    <source>
        <dbReference type="Google" id="ProtNLM"/>
    </source>
</evidence>
<dbReference type="PANTHER" id="PTHR44196">
    <property type="entry name" value="DEHYDROGENASE/REDUCTASE SDR FAMILY MEMBER 7B"/>
    <property type="match status" value="1"/>
</dbReference>
<reference evidence="5" key="1">
    <citation type="journal article" date="2019" name="Int. J. Syst. Evol. Microbiol.">
        <title>The Global Catalogue of Microorganisms (GCM) 10K type strain sequencing project: providing services to taxonomists for standard genome sequencing and annotation.</title>
        <authorList>
            <consortium name="The Broad Institute Genomics Platform"/>
            <consortium name="The Broad Institute Genome Sequencing Center for Infectious Disease"/>
            <person name="Wu L."/>
            <person name="Ma J."/>
        </authorList>
    </citation>
    <scope>NUCLEOTIDE SEQUENCE [LARGE SCALE GENOMIC DNA]</scope>
    <source>
        <strain evidence="5">JCM 18956</strain>
    </source>
</reference>
<dbReference type="PRINTS" id="PR00080">
    <property type="entry name" value="SDRFAMILY"/>
</dbReference>
<sequence>MELARRYADSEADVFITGRPGARFDNAQASVQGSKAIPGDLSRPEDREHLAEVIRSGPGALDVLVNNAGIQRRVSIAADKGQWQERQQELDLLLAAPIHLVHLLTPLLLTSDKPNQAKQIVNVTSGGAFFPQVFAPAYSAAKAALHSYTENLRFAFANTAVAVTELIPPAVATGLGDTGPGHGADLDAFIDEVFPQLELRSEYVGYGPTAAPDFRSRLAADHDRFLATSAQSDVLRH</sequence>
<dbReference type="SUPFAM" id="SSF51735">
    <property type="entry name" value="NAD(P)-binding Rossmann-fold domains"/>
    <property type="match status" value="1"/>
</dbReference>
<comment type="caution">
    <text evidence="4">The sequence shown here is derived from an EMBL/GenBank/DDBJ whole genome shotgun (WGS) entry which is preliminary data.</text>
</comment>
<dbReference type="PRINTS" id="PR00081">
    <property type="entry name" value="GDHRDH"/>
</dbReference>
<dbReference type="Pfam" id="PF00106">
    <property type="entry name" value="adh_short"/>
    <property type="match status" value="1"/>
</dbReference>
<keyword evidence="2" id="KW-0560">Oxidoreductase</keyword>